<dbReference type="Pfam" id="PF11976">
    <property type="entry name" value="Rad60-SLD"/>
    <property type="match status" value="1"/>
</dbReference>
<dbReference type="AlphaFoldDB" id="A0AAD5LQZ1"/>
<organism evidence="3 4">
    <name type="scientific">Pythium insidiosum</name>
    <name type="common">Pythiosis disease agent</name>
    <dbReference type="NCBI Taxonomy" id="114742"/>
    <lineage>
        <taxon>Eukaryota</taxon>
        <taxon>Sar</taxon>
        <taxon>Stramenopiles</taxon>
        <taxon>Oomycota</taxon>
        <taxon>Peronosporomycetes</taxon>
        <taxon>Pythiales</taxon>
        <taxon>Pythiaceae</taxon>
        <taxon>Pythium</taxon>
    </lineage>
</organism>
<evidence type="ECO:0000313" key="3">
    <source>
        <dbReference type="EMBL" id="KAJ0409815.1"/>
    </source>
</evidence>
<comment type="caution">
    <text evidence="3">The sequence shown here is derived from an EMBL/GenBank/DDBJ whole genome shotgun (WGS) entry which is preliminary data.</text>
</comment>
<evidence type="ECO:0000259" key="2">
    <source>
        <dbReference type="Pfam" id="PF11976"/>
    </source>
</evidence>
<dbReference type="CDD" id="cd01763">
    <property type="entry name" value="Ubl_SUMO_like"/>
    <property type="match status" value="1"/>
</dbReference>
<dbReference type="InterPro" id="IPR022617">
    <property type="entry name" value="Rad60/SUMO-like_dom"/>
</dbReference>
<gene>
    <name evidence="3" type="ORF">P43SY_005709</name>
</gene>
<proteinExistence type="predicted"/>
<protein>
    <recommendedName>
        <fullName evidence="2">Rad60/SUMO-like domain-containing protein</fullName>
    </recommendedName>
</protein>
<reference evidence="3" key="1">
    <citation type="submission" date="2021-12" db="EMBL/GenBank/DDBJ databases">
        <title>Prjna785345.</title>
        <authorList>
            <person name="Rujirawat T."/>
            <person name="Krajaejun T."/>
        </authorList>
    </citation>
    <scope>NUCLEOTIDE SEQUENCE</scope>
    <source>
        <strain evidence="3">Pi057C3</strain>
    </source>
</reference>
<dbReference type="Gene3D" id="3.10.20.90">
    <property type="entry name" value="Phosphatidylinositol 3-kinase Catalytic Subunit, Chain A, domain 1"/>
    <property type="match status" value="1"/>
</dbReference>
<dbReference type="SUPFAM" id="SSF54236">
    <property type="entry name" value="Ubiquitin-like"/>
    <property type="match status" value="1"/>
</dbReference>
<dbReference type="Proteomes" id="UP001209570">
    <property type="component" value="Unassembled WGS sequence"/>
</dbReference>
<evidence type="ECO:0000313" key="4">
    <source>
        <dbReference type="Proteomes" id="UP001209570"/>
    </source>
</evidence>
<feature type="compositionally biased region" description="Low complexity" evidence="1">
    <location>
        <begin position="53"/>
        <end position="73"/>
    </location>
</feature>
<feature type="domain" description="Rad60/SUMO-like" evidence="2">
    <location>
        <begin position="200"/>
        <end position="258"/>
    </location>
</feature>
<evidence type="ECO:0000256" key="1">
    <source>
        <dbReference type="SAM" id="MobiDB-lite"/>
    </source>
</evidence>
<accession>A0AAD5LQZ1</accession>
<sequence>MSSEDDDDVKLYNPLARQQNRRQIVVAFSSSDSDSEDGATFTPPSKKRRRGGAARWSGGSTSESSSKETPPVVASAERTVVLDDDDDTNELLTAAERAKEIQREMEIEWEIKQRLAQDTVLNQTRAIMSKITNVKRQIFADGTERDVIALDSDSDDGGVIELQAAPKSVAENGHSTETLSQDKGERIVLQVRSNGDRTDEIRMFSSSTFEKLRASFCKKHHIADEDDVVLTALGEQLALSETIESCNLIDGDEIDVAISNFVDPGAISLNLRFDAKTTVPYNIIPYYDLEGGELIDVNMR</sequence>
<keyword evidence="4" id="KW-1185">Reference proteome</keyword>
<name>A0AAD5LQZ1_PYTIN</name>
<feature type="region of interest" description="Disordered" evidence="1">
    <location>
        <begin position="27"/>
        <end position="74"/>
    </location>
</feature>
<dbReference type="EMBL" id="JAKCXM010000002">
    <property type="protein sequence ID" value="KAJ0409815.1"/>
    <property type="molecule type" value="Genomic_DNA"/>
</dbReference>
<dbReference type="InterPro" id="IPR029071">
    <property type="entry name" value="Ubiquitin-like_domsf"/>
</dbReference>